<dbReference type="HOGENOM" id="CLU_2109741_0_0_1"/>
<keyword evidence="1" id="KW-0472">Membrane</keyword>
<proteinExistence type="predicted"/>
<organism evidence="2 3">
    <name type="scientific">Ophiostoma piceae (strain UAMH 11346)</name>
    <name type="common">Sap stain fungus</name>
    <dbReference type="NCBI Taxonomy" id="1262450"/>
    <lineage>
        <taxon>Eukaryota</taxon>
        <taxon>Fungi</taxon>
        <taxon>Dikarya</taxon>
        <taxon>Ascomycota</taxon>
        <taxon>Pezizomycotina</taxon>
        <taxon>Sordariomycetes</taxon>
        <taxon>Sordariomycetidae</taxon>
        <taxon>Ophiostomatales</taxon>
        <taxon>Ophiostomataceae</taxon>
        <taxon>Ophiostoma</taxon>
    </lineage>
</organism>
<gene>
    <name evidence="2" type="ORF">F503_00967</name>
</gene>
<protein>
    <submittedName>
        <fullName evidence="2">Uncharacterized protein</fullName>
    </submittedName>
</protein>
<name>S3C3V1_OPHP1</name>
<evidence type="ECO:0000313" key="2">
    <source>
        <dbReference type="EMBL" id="EPE08184.1"/>
    </source>
</evidence>
<dbReference type="EMBL" id="KE148149">
    <property type="protein sequence ID" value="EPE08184.1"/>
    <property type="molecule type" value="Genomic_DNA"/>
</dbReference>
<keyword evidence="1" id="KW-1133">Transmembrane helix</keyword>
<dbReference type="AlphaFoldDB" id="S3C3V1"/>
<dbReference type="Proteomes" id="UP000016923">
    <property type="component" value="Unassembled WGS sequence"/>
</dbReference>
<accession>S3C3V1</accession>
<evidence type="ECO:0000313" key="3">
    <source>
        <dbReference type="Proteomes" id="UP000016923"/>
    </source>
</evidence>
<reference evidence="2 3" key="1">
    <citation type="journal article" date="2013" name="BMC Genomics">
        <title>The genome and transcriptome of the pine saprophyte Ophiostoma piceae, and a comparison with the bark beetle-associated pine pathogen Grosmannia clavigera.</title>
        <authorList>
            <person name="Haridas S."/>
            <person name="Wang Y."/>
            <person name="Lim L."/>
            <person name="Massoumi Alamouti S."/>
            <person name="Jackman S."/>
            <person name="Docking R."/>
            <person name="Robertson G."/>
            <person name="Birol I."/>
            <person name="Bohlmann J."/>
            <person name="Breuil C."/>
        </authorList>
    </citation>
    <scope>NUCLEOTIDE SEQUENCE [LARGE SCALE GENOMIC DNA]</scope>
    <source>
        <strain evidence="2 3">UAMH 11346</strain>
    </source>
</reference>
<evidence type="ECO:0000256" key="1">
    <source>
        <dbReference type="SAM" id="Phobius"/>
    </source>
</evidence>
<keyword evidence="1" id="KW-0812">Transmembrane</keyword>
<dbReference type="VEuPathDB" id="FungiDB:F503_00967"/>
<feature type="transmembrane region" description="Helical" evidence="1">
    <location>
        <begin position="55"/>
        <end position="78"/>
    </location>
</feature>
<keyword evidence="3" id="KW-1185">Reference proteome</keyword>
<sequence>MASTYLSDDCSSCPYCYGKAYVEAPCVHSRVPVRALDAAAAVSTPAPPWATVRPLTIFGIVSIVIIIHSIVSNLLIVLTRPTFEEKNQIIASQRFWKRELWRWKRWQPEEIKARP</sequence>